<keyword evidence="13" id="KW-0832">Ubl conjugation</keyword>
<comment type="function">
    <text evidence="22">Calcium-binding protein that interacts with newly synthesized monoglucosylated glycoproteins in the endoplasmic reticulum. It may act in assisting protein assembly and/or in the retention within the ER of unassembled protein subunits. It seems to play a major role in the quality control apparatus of the ER by the retention of incorrectly folded proteins. Associated with partial T-cell antigen receptor complexes that escape the ER of immature thymocytes, it may function as a signaling complex regulating thymocyte maturation. Additionally it may play a role in receptor-mediated endocytosis at the synapse.</text>
</comment>
<keyword evidence="10" id="KW-0677">Repeat</keyword>
<dbReference type="PROSITE" id="PS00805">
    <property type="entry name" value="CALRETICULIN_REPEAT"/>
    <property type="match status" value="1"/>
</dbReference>
<protein>
    <recommendedName>
        <fullName evidence="23">Calnexin</fullName>
    </recommendedName>
</protein>
<keyword evidence="20 25" id="KW-0143">Chaperone</keyword>
<dbReference type="GO" id="GO:0006457">
    <property type="term" value="P:protein folding"/>
    <property type="evidence" value="ECO:0007669"/>
    <property type="project" value="InterPro"/>
</dbReference>
<dbReference type="GO" id="GO:0005789">
    <property type="term" value="C:endoplasmic reticulum membrane"/>
    <property type="evidence" value="ECO:0007669"/>
    <property type="project" value="UniProtKB-SubCell"/>
</dbReference>
<dbReference type="Gene3D" id="2.60.120.200">
    <property type="match status" value="1"/>
</dbReference>
<accession>A0A9W7TQA8</accession>
<keyword evidence="8 25" id="KW-0732">Signal</keyword>
<keyword evidence="17 25" id="KW-0472">Membrane</keyword>
<organism evidence="27 28">
    <name type="scientific">Triplophysa rosa</name>
    <name type="common">Cave loach</name>
    <dbReference type="NCBI Taxonomy" id="992332"/>
    <lineage>
        <taxon>Eukaryota</taxon>
        <taxon>Metazoa</taxon>
        <taxon>Chordata</taxon>
        <taxon>Craniata</taxon>
        <taxon>Vertebrata</taxon>
        <taxon>Euteleostomi</taxon>
        <taxon>Actinopterygii</taxon>
        <taxon>Neopterygii</taxon>
        <taxon>Teleostei</taxon>
        <taxon>Ostariophysi</taxon>
        <taxon>Cypriniformes</taxon>
        <taxon>Nemacheilidae</taxon>
        <taxon>Triplophysa</taxon>
    </lineage>
</organism>
<evidence type="ECO:0000256" key="3">
    <source>
        <dbReference type="ARBA" id="ARBA00004583"/>
    </source>
</evidence>
<evidence type="ECO:0000313" key="28">
    <source>
        <dbReference type="Proteomes" id="UP001059041"/>
    </source>
</evidence>
<evidence type="ECO:0000256" key="20">
    <source>
        <dbReference type="ARBA" id="ARBA00023186"/>
    </source>
</evidence>
<evidence type="ECO:0000256" key="22">
    <source>
        <dbReference type="ARBA" id="ARBA00037453"/>
    </source>
</evidence>
<dbReference type="InterPro" id="IPR001580">
    <property type="entry name" value="Calret/calnex"/>
</dbReference>
<evidence type="ECO:0000256" key="13">
    <source>
        <dbReference type="ARBA" id="ARBA00022843"/>
    </source>
</evidence>
<evidence type="ECO:0000256" key="21">
    <source>
        <dbReference type="ARBA" id="ARBA00023288"/>
    </source>
</evidence>
<keyword evidence="6 25" id="KW-0812">Transmembrane</keyword>
<feature type="chain" id="PRO_5041013984" description="Calnexin" evidence="25">
    <location>
        <begin position="25"/>
        <end position="594"/>
    </location>
</feature>
<evidence type="ECO:0000256" key="2">
    <source>
        <dbReference type="ARBA" id="ARBA00004573"/>
    </source>
</evidence>
<dbReference type="PANTHER" id="PTHR11073">
    <property type="entry name" value="CALRETICULIN AND CALNEXIN"/>
    <property type="match status" value="1"/>
</dbReference>
<keyword evidence="18" id="KW-0564">Palmitate</keyword>
<evidence type="ECO:0000256" key="10">
    <source>
        <dbReference type="ARBA" id="ARBA00022737"/>
    </source>
</evidence>
<dbReference type="AlphaFoldDB" id="A0A9W7TQA8"/>
<evidence type="ECO:0000256" key="14">
    <source>
        <dbReference type="ARBA" id="ARBA00022989"/>
    </source>
</evidence>
<feature type="compositionally biased region" description="Basic and acidic residues" evidence="26">
    <location>
        <begin position="282"/>
        <end position="321"/>
    </location>
</feature>
<evidence type="ECO:0000256" key="16">
    <source>
        <dbReference type="ARBA" id="ARBA00023128"/>
    </source>
</evidence>
<feature type="signal peptide" evidence="25">
    <location>
        <begin position="1"/>
        <end position="24"/>
    </location>
</feature>
<keyword evidence="16" id="KW-0496">Mitochondrion</keyword>
<feature type="disulfide bond" evidence="24">
    <location>
        <begin position="162"/>
        <end position="196"/>
    </location>
</feature>
<evidence type="ECO:0000256" key="18">
    <source>
        <dbReference type="ARBA" id="ARBA00023139"/>
    </source>
</evidence>
<evidence type="ECO:0000313" key="27">
    <source>
        <dbReference type="EMBL" id="KAI7801350.1"/>
    </source>
</evidence>
<evidence type="ECO:0000256" key="24">
    <source>
        <dbReference type="PIRSR" id="PIRSR601580-3"/>
    </source>
</evidence>
<feature type="compositionally biased region" description="Acidic residues" evidence="26">
    <location>
        <begin position="325"/>
        <end position="334"/>
    </location>
</feature>
<dbReference type="SUPFAM" id="SSF49899">
    <property type="entry name" value="Concanavalin A-like lectins/glucanases"/>
    <property type="match status" value="2"/>
</dbReference>
<keyword evidence="7" id="KW-0479">Metal-binding</keyword>
<evidence type="ECO:0000256" key="4">
    <source>
        <dbReference type="ARBA" id="ARBA00010983"/>
    </source>
</evidence>
<dbReference type="GO" id="GO:0030246">
    <property type="term" value="F:carbohydrate binding"/>
    <property type="evidence" value="ECO:0007669"/>
    <property type="project" value="UniProtKB-KW"/>
</dbReference>
<comment type="subcellular location">
    <subcellularLocation>
        <location evidence="1">Endoplasmic reticulum membrane</location>
        <topology evidence="1">Single-pass type I membrane protein</topology>
    </subcellularLocation>
    <subcellularLocation>
        <location evidence="2">Melanosome membrane</location>
        <topology evidence="2">Single-pass type I membrane protein</topology>
    </subcellularLocation>
    <subcellularLocation>
        <location evidence="3">Mitochondrion membrane</location>
        <topology evidence="3">Single-pass type I membrane protein</topology>
    </subcellularLocation>
</comment>
<keyword evidence="11 25" id="KW-0256">Endoplasmic reticulum</keyword>
<feature type="compositionally biased region" description="Acidic residues" evidence="26">
    <location>
        <begin position="530"/>
        <end position="548"/>
    </location>
</feature>
<evidence type="ECO:0000256" key="26">
    <source>
        <dbReference type="SAM" id="MobiDB-lite"/>
    </source>
</evidence>
<proteinExistence type="inferred from homology"/>
<dbReference type="GO" id="GO:0051082">
    <property type="term" value="F:unfolded protein binding"/>
    <property type="evidence" value="ECO:0007669"/>
    <property type="project" value="InterPro"/>
</dbReference>
<feature type="compositionally biased region" description="Basic residues" evidence="26">
    <location>
        <begin position="584"/>
        <end position="594"/>
    </location>
</feature>
<evidence type="ECO:0000256" key="17">
    <source>
        <dbReference type="ARBA" id="ARBA00023136"/>
    </source>
</evidence>
<dbReference type="InterPro" id="IPR009033">
    <property type="entry name" value="Calreticulin/calnexin_P_dom_sf"/>
</dbReference>
<dbReference type="EMBL" id="JAFHDT010000013">
    <property type="protein sequence ID" value="KAI7801350.1"/>
    <property type="molecule type" value="Genomic_DNA"/>
</dbReference>
<comment type="caution">
    <text evidence="27">The sequence shown here is derived from an EMBL/GenBank/DDBJ whole genome shotgun (WGS) entry which is preliminary data.</text>
</comment>
<evidence type="ECO:0000256" key="5">
    <source>
        <dbReference type="ARBA" id="ARBA00022553"/>
    </source>
</evidence>
<dbReference type="SUPFAM" id="SSF63887">
    <property type="entry name" value="P-domain of calnexin/calreticulin"/>
    <property type="match status" value="1"/>
</dbReference>
<keyword evidence="19 24" id="KW-1015">Disulfide bond</keyword>
<keyword evidence="28" id="KW-1185">Reference proteome</keyword>
<evidence type="ECO:0000256" key="25">
    <source>
        <dbReference type="RuleBase" id="RU362126"/>
    </source>
</evidence>
<evidence type="ECO:0000256" key="15">
    <source>
        <dbReference type="ARBA" id="ARBA00022990"/>
    </source>
</evidence>
<dbReference type="Pfam" id="PF00262">
    <property type="entry name" value="Calreticulin"/>
    <property type="match status" value="1"/>
</dbReference>
<dbReference type="GO" id="GO:0031966">
    <property type="term" value="C:mitochondrial membrane"/>
    <property type="evidence" value="ECO:0007669"/>
    <property type="project" value="UniProtKB-SubCell"/>
</dbReference>
<feature type="region of interest" description="Disordered" evidence="26">
    <location>
        <begin position="265"/>
        <end position="335"/>
    </location>
</feature>
<evidence type="ECO:0000256" key="19">
    <source>
        <dbReference type="ARBA" id="ARBA00023157"/>
    </source>
</evidence>
<keyword evidence="9" id="KW-0430">Lectin</keyword>
<dbReference type="GO" id="GO:0005509">
    <property type="term" value="F:calcium ion binding"/>
    <property type="evidence" value="ECO:0007669"/>
    <property type="project" value="InterPro"/>
</dbReference>
<evidence type="ECO:0000256" key="23">
    <source>
        <dbReference type="ARBA" id="ARBA00040224"/>
    </source>
</evidence>
<feature type="region of interest" description="Disordered" evidence="26">
    <location>
        <begin position="514"/>
        <end position="594"/>
    </location>
</feature>
<dbReference type="PROSITE" id="PS00804">
    <property type="entry name" value="CALRETICULIN_2"/>
    <property type="match status" value="1"/>
</dbReference>
<dbReference type="InterPro" id="IPR013320">
    <property type="entry name" value="ConA-like_dom_sf"/>
</dbReference>
<evidence type="ECO:0000256" key="1">
    <source>
        <dbReference type="ARBA" id="ARBA00004115"/>
    </source>
</evidence>
<feature type="region of interest" description="Disordered" evidence="26">
    <location>
        <begin position="40"/>
        <end position="59"/>
    </location>
</feature>
<keyword evidence="15" id="KW-0007">Acetylation</keyword>
<evidence type="ECO:0000256" key="12">
    <source>
        <dbReference type="ARBA" id="ARBA00022837"/>
    </source>
</evidence>
<keyword evidence="14 25" id="KW-1133">Transmembrane helix</keyword>
<evidence type="ECO:0000256" key="9">
    <source>
        <dbReference type="ARBA" id="ARBA00022734"/>
    </source>
</evidence>
<name>A0A9W7TQA8_TRIRA</name>
<dbReference type="GO" id="GO:0036503">
    <property type="term" value="P:ERAD pathway"/>
    <property type="evidence" value="ECO:0007669"/>
    <property type="project" value="TreeGrafter"/>
</dbReference>
<feature type="transmembrane region" description="Helical" evidence="25">
    <location>
        <begin position="484"/>
        <end position="505"/>
    </location>
</feature>
<sequence>MELKIRLCVVLLSLGLALTGYVRAKEKPDDMEMDVENAVDDVQEDDEEQKPPPSLSAPTVTYKAPEPMGEHYFAQSFDKGTLQGWVLSQAKKDGIDEEIAKYDGNWEVEEMQDTKLPGDKGLVLKSRAKHHAISGLLLRPFVFETKSLIVQYEVNFQTGIDCGGAYVKLLSQTDDLNLEQFVDKTPYTIMFGPDKCGEDYKLHFIFRHKNPKTGELEEKHAKKPDADLRTYYTDKKTHLYTLVLNPDNTFEIMIDQAVVNSGNLLNDMTPPVNPPAEIEDPDDHKPEDWDERPKIQDPDAVKPEDWDEDAPAKIPDEDAVKPDGWLDDEPEYIGDPDAIKPEDWDEDMDGEWEAPQIPNPACESASGCGTWQRPMIDNPNYKGKWKPPMIDNPNYQGVWKPRKIPNPDFFEDLHPFRMTSFSAVGLELWSMSSDIFFDNFFITSDRSVADRWAADGWSLKKAAEGAAEPGLVSQMISAAEERPWLWIVYVLTVALPLVLFIVFCCTGKKSSASAAAEYKKTDTAQPDIKDDAEEEEKPEEEEAKDEEQEEKKSDEDSTGEESAENRQKEQHKSNEKSEDDILRRSPRNRKPRKD</sequence>
<dbReference type="FunFam" id="2.10.250.10:FF:000001">
    <property type="entry name" value="Calnexin homolog"/>
    <property type="match status" value="1"/>
</dbReference>
<reference evidence="27" key="1">
    <citation type="submission" date="2021-02" db="EMBL/GenBank/DDBJ databases">
        <title>Comparative genomics reveals that relaxation of natural selection precedes convergent phenotypic evolution of cavefish.</title>
        <authorList>
            <person name="Peng Z."/>
        </authorList>
    </citation>
    <scope>NUCLEOTIDE SEQUENCE</scope>
    <source>
        <tissue evidence="27">Muscle</tissue>
    </source>
</reference>
<dbReference type="FunFam" id="2.60.120.200:FF:000430">
    <property type="entry name" value="Si:ch211-274f20.2"/>
    <property type="match status" value="1"/>
</dbReference>
<dbReference type="PANTHER" id="PTHR11073:SF11">
    <property type="entry name" value="CALNEXIN"/>
    <property type="match status" value="1"/>
</dbReference>
<keyword evidence="21" id="KW-0449">Lipoprotein</keyword>
<evidence type="ECO:0000256" key="6">
    <source>
        <dbReference type="ARBA" id="ARBA00022692"/>
    </source>
</evidence>
<evidence type="ECO:0000256" key="11">
    <source>
        <dbReference type="ARBA" id="ARBA00022824"/>
    </source>
</evidence>
<dbReference type="Gene3D" id="2.10.250.10">
    <property type="entry name" value="Calreticulin/calnexin, P domain"/>
    <property type="match status" value="1"/>
</dbReference>
<keyword evidence="5" id="KW-0597">Phosphoprotein</keyword>
<dbReference type="GO" id="GO:0033162">
    <property type="term" value="C:melanosome membrane"/>
    <property type="evidence" value="ECO:0007669"/>
    <property type="project" value="UniProtKB-SubCell"/>
</dbReference>
<evidence type="ECO:0000256" key="7">
    <source>
        <dbReference type="ARBA" id="ARBA00022723"/>
    </source>
</evidence>
<dbReference type="Proteomes" id="UP001059041">
    <property type="component" value="Linkage Group LG13"/>
</dbReference>
<keyword evidence="12" id="KW-0106">Calcium</keyword>
<feature type="compositionally biased region" description="Basic and acidic residues" evidence="26">
    <location>
        <begin position="563"/>
        <end position="583"/>
    </location>
</feature>
<dbReference type="PRINTS" id="PR00626">
    <property type="entry name" value="CALRETICULIN"/>
</dbReference>
<evidence type="ECO:0000256" key="8">
    <source>
        <dbReference type="ARBA" id="ARBA00022729"/>
    </source>
</evidence>
<dbReference type="InterPro" id="IPR018124">
    <property type="entry name" value="Calret/calnex_CS"/>
</dbReference>
<gene>
    <name evidence="27" type="ORF">IRJ41_008087</name>
</gene>
<comment type="similarity">
    <text evidence="4 25">Belongs to the calreticulin family.</text>
</comment>